<evidence type="ECO:0000313" key="2">
    <source>
        <dbReference type="EMBL" id="EFJ47014.1"/>
    </source>
</evidence>
<feature type="compositionally biased region" description="Pro residues" evidence="1">
    <location>
        <begin position="581"/>
        <end position="594"/>
    </location>
</feature>
<dbReference type="InParanoid" id="D8TZZ0"/>
<evidence type="ECO:0000313" key="3">
    <source>
        <dbReference type="Proteomes" id="UP000001058"/>
    </source>
</evidence>
<feature type="compositionally biased region" description="Low complexity" evidence="1">
    <location>
        <begin position="766"/>
        <end position="801"/>
    </location>
</feature>
<name>D8TZZ0_VOLCA</name>
<dbReference type="EMBL" id="GL378347">
    <property type="protein sequence ID" value="EFJ47014.1"/>
    <property type="molecule type" value="Genomic_DNA"/>
</dbReference>
<dbReference type="OrthoDB" id="545602at2759"/>
<proteinExistence type="predicted"/>
<organism evidence="3">
    <name type="scientific">Volvox carteri f. nagariensis</name>
    <dbReference type="NCBI Taxonomy" id="3068"/>
    <lineage>
        <taxon>Eukaryota</taxon>
        <taxon>Viridiplantae</taxon>
        <taxon>Chlorophyta</taxon>
        <taxon>core chlorophytes</taxon>
        <taxon>Chlorophyceae</taxon>
        <taxon>CS clade</taxon>
        <taxon>Chlamydomonadales</taxon>
        <taxon>Volvocaceae</taxon>
        <taxon>Volvox</taxon>
    </lineage>
</organism>
<accession>D8TZZ0</accession>
<feature type="compositionally biased region" description="Low complexity" evidence="1">
    <location>
        <begin position="678"/>
        <end position="691"/>
    </location>
</feature>
<feature type="compositionally biased region" description="Pro residues" evidence="1">
    <location>
        <begin position="692"/>
        <end position="702"/>
    </location>
</feature>
<feature type="compositionally biased region" description="Gly residues" evidence="1">
    <location>
        <begin position="313"/>
        <end position="327"/>
    </location>
</feature>
<feature type="compositionally biased region" description="Gly residues" evidence="1">
    <location>
        <begin position="813"/>
        <end position="826"/>
    </location>
</feature>
<feature type="compositionally biased region" description="Gly residues" evidence="1">
    <location>
        <begin position="599"/>
        <end position="609"/>
    </location>
</feature>
<dbReference type="Proteomes" id="UP000001058">
    <property type="component" value="Unassembled WGS sequence"/>
</dbReference>
<feature type="region of interest" description="Disordered" evidence="1">
    <location>
        <begin position="740"/>
        <end position="826"/>
    </location>
</feature>
<sequence>MEPNGKEVREGWDPMDMSYMQLLDAAGPTEDAPAEAEEAPPDPGEIIKIFEDAKGNLDILVDVVTNLERSFIEAKPFSAGRRPGVKREDAVANSLQSRVAATSGSLLRVSRRLAGGAELLKAHVEREDKFYQQLRQLQMFWKHDVIDIFCLSFSLHFAPLVSSGQVHLNPRVVDCPFMVDILAAGQALTGNTYELGSGSLLVPLMKGDGGALRVQVGAVPGGTGGTMAASWWGCGGVLGFTEALGLELPLERPNVNDPSRVGETRLNGKGARTQLVVGSRRVHALLLQLQRRQLWRRVAAGLERDAASQGLVQGGGAGAAAAGGAGTSGATAAAAPAGGGGGSGGAHPVHTSLARLAAQNVLRTSDPSLAALRPLMLEHLVACRLPPPYKPPPPRPAVGTRGLHHPYGGAAYGGVLSSVPLLPDLAALLNHIVFRDHQIYHLDLEAHALPYITLRWRSCSTSLLTSAMEIRVGPSHRVLVLVRDGRTDVEGVVQATGLPSAGSGAGGSRWVRDTHMGFSRHDVPCVLRAVLQTLGVPLDRLLGVSALSAQNLAQAQQQLPLALAAQNHGGGSGVPVLHGQMPPPPPVLAAPPSAPLLGRSGGGGGGGLSLAGHGAHLRHQPPLPTPLPPPQQQLQQLPDDLQSQDQQTQYQLQQQQQQLQYGGQTQPHQDTHSYSQGQSLQPNHMQQQQQPLSPPAPPPPPHQQQQQQQQQVAAATYQVHMHGQYLPQTIQQQQQQLQQQTPLNQHQQQQQQQQQQQPYHQHHAQHLGPPQLQQQQQPPAPYPQQQQQLQHGMQQQPQQPYGGVAGDTSRGLGTLGGRSGAWGPQG</sequence>
<feature type="compositionally biased region" description="Low complexity" evidence="1">
    <location>
        <begin position="740"/>
        <end position="759"/>
    </location>
</feature>
<dbReference type="RefSeq" id="XP_002951909.1">
    <property type="nucleotide sequence ID" value="XM_002951863.1"/>
</dbReference>
<evidence type="ECO:0000256" key="1">
    <source>
        <dbReference type="SAM" id="MobiDB-lite"/>
    </source>
</evidence>
<keyword evidence="3" id="KW-1185">Reference proteome</keyword>
<feature type="region of interest" description="Disordered" evidence="1">
    <location>
        <begin position="313"/>
        <end position="346"/>
    </location>
</feature>
<dbReference type="AlphaFoldDB" id="D8TZZ0"/>
<protein>
    <submittedName>
        <fullName evidence="2">Uncharacterized protein</fullName>
    </submittedName>
</protein>
<feature type="compositionally biased region" description="Pro residues" evidence="1">
    <location>
        <begin position="621"/>
        <end position="631"/>
    </location>
</feature>
<feature type="region of interest" description="Disordered" evidence="1">
    <location>
        <begin position="573"/>
        <end position="716"/>
    </location>
</feature>
<feature type="compositionally biased region" description="Low complexity" evidence="1">
    <location>
        <begin position="632"/>
        <end position="667"/>
    </location>
</feature>
<dbReference type="KEGG" id="vcn:VOLCADRAFT_92554"/>
<gene>
    <name evidence="2" type="ORF">VOLCADRAFT_92554</name>
</gene>
<reference evidence="2 3" key="1">
    <citation type="journal article" date="2010" name="Science">
        <title>Genomic analysis of organismal complexity in the multicellular green alga Volvox carteri.</title>
        <authorList>
            <person name="Prochnik S.E."/>
            <person name="Umen J."/>
            <person name="Nedelcu A.M."/>
            <person name="Hallmann A."/>
            <person name="Miller S.M."/>
            <person name="Nishii I."/>
            <person name="Ferris P."/>
            <person name="Kuo A."/>
            <person name="Mitros T."/>
            <person name="Fritz-Laylin L.K."/>
            <person name="Hellsten U."/>
            <person name="Chapman J."/>
            <person name="Simakov O."/>
            <person name="Rensing S.A."/>
            <person name="Terry A."/>
            <person name="Pangilinan J."/>
            <person name="Kapitonov V."/>
            <person name="Jurka J."/>
            <person name="Salamov A."/>
            <person name="Shapiro H."/>
            <person name="Schmutz J."/>
            <person name="Grimwood J."/>
            <person name="Lindquist E."/>
            <person name="Lucas S."/>
            <person name="Grigoriev I.V."/>
            <person name="Schmitt R."/>
            <person name="Kirk D."/>
            <person name="Rokhsar D.S."/>
        </authorList>
    </citation>
    <scope>NUCLEOTIDE SEQUENCE [LARGE SCALE GENOMIC DNA]</scope>
    <source>
        <strain evidence="3">f. Nagariensis / Eve</strain>
    </source>
</reference>
<dbReference type="GeneID" id="9617207"/>